<dbReference type="GO" id="GO:0009055">
    <property type="term" value="F:electron transfer activity"/>
    <property type="evidence" value="ECO:0007669"/>
    <property type="project" value="UniProtKB-UniRule"/>
</dbReference>
<evidence type="ECO:0000256" key="10">
    <source>
        <dbReference type="ARBA" id="ARBA00022982"/>
    </source>
</evidence>
<accession>A0A4R3ND56</accession>
<comment type="function">
    <text evidence="15">Responsible for channeling the electrons from the oxidation of dihydroorotate from the FMN redox center in the PyrD type B subunit to the ultimate electron acceptor NAD(+).</text>
</comment>
<keyword evidence="4 15" id="KW-0813">Transport</keyword>
<evidence type="ECO:0000313" key="19">
    <source>
        <dbReference type="EMBL" id="TCT26840.1"/>
    </source>
</evidence>
<dbReference type="FunFam" id="2.10.240.10:FF:000001">
    <property type="entry name" value="Dihydroorotate dehydrogenase B (NAD(+)), electron transfer subunit"/>
    <property type="match status" value="1"/>
</dbReference>
<dbReference type="GO" id="GO:0044205">
    <property type="term" value="P:'de novo' UMP biosynthetic process"/>
    <property type="evidence" value="ECO:0007669"/>
    <property type="project" value="UniProtKB-UniRule"/>
</dbReference>
<evidence type="ECO:0000256" key="9">
    <source>
        <dbReference type="ARBA" id="ARBA00022975"/>
    </source>
</evidence>
<proteinExistence type="inferred from homology"/>
<feature type="binding site" evidence="15 16">
    <location>
        <begin position="77"/>
        <end position="78"/>
    </location>
    <ligand>
        <name>FAD</name>
        <dbReference type="ChEBI" id="CHEBI:57692"/>
    </ligand>
</feature>
<evidence type="ECO:0000256" key="13">
    <source>
        <dbReference type="ARBA" id="ARBA00069792"/>
    </source>
</evidence>
<comment type="caution">
    <text evidence="19">The sequence shown here is derived from an EMBL/GenBank/DDBJ whole genome shotgun (WGS) entry which is preliminary data.</text>
</comment>
<evidence type="ECO:0000313" key="20">
    <source>
        <dbReference type="Proteomes" id="UP000294650"/>
    </source>
</evidence>
<evidence type="ECO:0000256" key="8">
    <source>
        <dbReference type="ARBA" id="ARBA00022827"/>
    </source>
</evidence>
<dbReference type="GO" id="GO:0046872">
    <property type="term" value="F:metal ion binding"/>
    <property type="evidence" value="ECO:0007669"/>
    <property type="project" value="UniProtKB-KW"/>
</dbReference>
<dbReference type="CDD" id="cd06218">
    <property type="entry name" value="DHOD_e_trans"/>
    <property type="match status" value="1"/>
</dbReference>
<keyword evidence="11 15" id="KW-0408">Iron</keyword>
<feature type="domain" description="FAD-binding FR-type" evidence="18">
    <location>
        <begin position="2"/>
        <end position="102"/>
    </location>
</feature>
<organism evidence="19 20">
    <name type="scientific">Melghiribacillus thermohalophilus</name>
    <dbReference type="NCBI Taxonomy" id="1324956"/>
    <lineage>
        <taxon>Bacteria</taxon>
        <taxon>Bacillati</taxon>
        <taxon>Bacillota</taxon>
        <taxon>Bacilli</taxon>
        <taxon>Bacillales</taxon>
        <taxon>Bacillaceae</taxon>
        <taxon>Melghiribacillus</taxon>
    </lineage>
</organism>
<comment type="cofactor">
    <cofactor evidence="15 16">
        <name>FAD</name>
        <dbReference type="ChEBI" id="CHEBI:57692"/>
    </cofactor>
    <text evidence="15 16">Binds 1 FAD per subunit.</text>
</comment>
<gene>
    <name evidence="15" type="primary">pyrK</name>
    <name evidence="19" type="ORF">EDD68_101193</name>
</gene>
<evidence type="ECO:0000256" key="1">
    <source>
        <dbReference type="ARBA" id="ARBA00004715"/>
    </source>
</evidence>
<dbReference type="InterPro" id="IPR019480">
    <property type="entry name" value="Dihydroorotate_DH_Fe-S-bd"/>
</dbReference>
<dbReference type="PIRSF" id="PIRSF006816">
    <property type="entry name" value="Cyc3_hyd_g"/>
    <property type="match status" value="1"/>
</dbReference>
<protein>
    <recommendedName>
        <fullName evidence="13 15">Dihydroorotate dehydrogenase B (NAD(+)), electron transfer subunit</fullName>
    </recommendedName>
    <alternativeName>
        <fullName evidence="14 15">Dihydroorotate oxidase B, electron transfer subunit</fullName>
    </alternativeName>
</protein>
<dbReference type="SUPFAM" id="SSF52343">
    <property type="entry name" value="Ferredoxin reductase-like, C-terminal NADP-linked domain"/>
    <property type="match status" value="1"/>
</dbReference>
<comment type="caution">
    <text evidence="15">Lacks conserved residue(s) required for the propagation of feature annotation.</text>
</comment>
<comment type="subunit">
    <text evidence="3 15">Heterotetramer of 2 PyrK and 2 PyrD type B subunits.</text>
</comment>
<keyword evidence="8 15" id="KW-0274">FAD</keyword>
<sequence length="257" mass="28567">MMKEQWMEVVSNQPIALDTYEMTLHGELVSTMTQPGQFLHLKIGEGFSHMLRRPLSIADVDQDDQTVKIIYKVIGEGTKWLSQAKPGDQIHVLGPRGHGFPVEKVTGAHIYLIGGGVGVPPLYYLGKKLAERNRVTAVLGFQTMDAVFYEDKFQELGETMILTDDGSYGKRGLVTDVLEADMDLYYTCGPLGMLHAVTRKLKDVKGYVSLEERMGCGIGACFACVCKTTDPNDDRGYRKICKDGPVFPAKEVVLWQI</sequence>
<dbReference type="InterPro" id="IPR017927">
    <property type="entry name" value="FAD-bd_FR_type"/>
</dbReference>
<evidence type="ECO:0000259" key="18">
    <source>
        <dbReference type="PROSITE" id="PS51384"/>
    </source>
</evidence>
<dbReference type="PANTHER" id="PTHR43513">
    <property type="entry name" value="DIHYDROOROTATE DEHYDROGENASE B (NAD(+)), ELECTRON TRANSFER SUBUNIT"/>
    <property type="match status" value="1"/>
</dbReference>
<keyword evidence="7 15" id="KW-0479">Metal-binding</keyword>
<dbReference type="OrthoDB" id="9778346at2"/>
<name>A0A4R3ND56_9BACI</name>
<dbReference type="InterPro" id="IPR023455">
    <property type="entry name" value="Dihydroorotate_DHASE_ETsu"/>
</dbReference>
<keyword evidence="12 15" id="KW-0411">Iron-sulfur</keyword>
<keyword evidence="20" id="KW-1185">Reference proteome</keyword>
<dbReference type="SUPFAM" id="SSF63380">
    <property type="entry name" value="Riboflavin synthase domain-like"/>
    <property type="match status" value="1"/>
</dbReference>
<dbReference type="RefSeq" id="WP_132370215.1">
    <property type="nucleotide sequence ID" value="NZ_SMAN01000001.1"/>
</dbReference>
<feature type="binding site" evidence="15 17">
    <location>
        <position position="224"/>
    </location>
    <ligand>
        <name>[2Fe-2S] cluster</name>
        <dbReference type="ChEBI" id="CHEBI:190135"/>
    </ligand>
</feature>
<keyword evidence="9 15" id="KW-0665">Pyrimidine biosynthesis</keyword>
<dbReference type="Pfam" id="PF10418">
    <property type="entry name" value="DHODB_Fe-S_bind"/>
    <property type="match status" value="1"/>
</dbReference>
<keyword evidence="10 15" id="KW-0249">Electron transport</keyword>
<dbReference type="NCBIfam" id="NF000799">
    <property type="entry name" value="PRK00054.1-4"/>
    <property type="match status" value="1"/>
</dbReference>
<dbReference type="Gene3D" id="3.40.50.80">
    <property type="entry name" value="Nucleotide-binding domain of ferredoxin-NADP reductase (FNR) module"/>
    <property type="match status" value="1"/>
</dbReference>
<dbReference type="GO" id="GO:0016491">
    <property type="term" value="F:oxidoreductase activity"/>
    <property type="evidence" value="ECO:0007669"/>
    <property type="project" value="InterPro"/>
</dbReference>
<dbReference type="Gene3D" id="2.40.30.10">
    <property type="entry name" value="Translation factors"/>
    <property type="match status" value="1"/>
</dbReference>
<evidence type="ECO:0000256" key="5">
    <source>
        <dbReference type="ARBA" id="ARBA00022630"/>
    </source>
</evidence>
<dbReference type="PANTHER" id="PTHR43513:SF3">
    <property type="entry name" value="DIHYDROOROTATE DEHYDROGENASE B (NAD(+)), ELECTRON TRANSFER SUBUNIT-RELATED"/>
    <property type="match status" value="1"/>
</dbReference>
<feature type="binding site" evidence="15 17">
    <location>
        <position position="221"/>
    </location>
    <ligand>
        <name>[2Fe-2S] cluster</name>
        <dbReference type="ChEBI" id="CHEBI:190135"/>
    </ligand>
</feature>
<dbReference type="InterPro" id="IPR039261">
    <property type="entry name" value="FNR_nucleotide-bd"/>
</dbReference>
<evidence type="ECO:0000256" key="4">
    <source>
        <dbReference type="ARBA" id="ARBA00022448"/>
    </source>
</evidence>
<feature type="binding site" evidence="15 16">
    <location>
        <begin position="53"/>
        <end position="56"/>
    </location>
    <ligand>
        <name>FAD</name>
        <dbReference type="ChEBI" id="CHEBI:57692"/>
    </ligand>
</feature>
<dbReference type="EMBL" id="SMAN01000001">
    <property type="protein sequence ID" value="TCT26840.1"/>
    <property type="molecule type" value="Genomic_DNA"/>
</dbReference>
<evidence type="ECO:0000256" key="7">
    <source>
        <dbReference type="ARBA" id="ARBA00022723"/>
    </source>
</evidence>
<evidence type="ECO:0000256" key="6">
    <source>
        <dbReference type="ARBA" id="ARBA00022714"/>
    </source>
</evidence>
<dbReference type="GO" id="GO:0051537">
    <property type="term" value="F:2 iron, 2 sulfur cluster binding"/>
    <property type="evidence" value="ECO:0007669"/>
    <property type="project" value="UniProtKB-KW"/>
</dbReference>
<evidence type="ECO:0000256" key="16">
    <source>
        <dbReference type="PIRSR" id="PIRSR006816-1"/>
    </source>
</evidence>
<keyword evidence="6 15" id="KW-0001">2Fe-2S</keyword>
<dbReference type="UniPathway" id="UPA00070">
    <property type="reaction ID" value="UER00945"/>
</dbReference>
<keyword evidence="5 15" id="KW-0285">Flavoprotein</keyword>
<evidence type="ECO:0000256" key="2">
    <source>
        <dbReference type="ARBA" id="ARBA00006422"/>
    </source>
</evidence>
<evidence type="ECO:0000256" key="14">
    <source>
        <dbReference type="ARBA" id="ARBA00082223"/>
    </source>
</evidence>
<evidence type="ECO:0000256" key="3">
    <source>
        <dbReference type="ARBA" id="ARBA00011669"/>
    </source>
</evidence>
<dbReference type="GO" id="GO:0050660">
    <property type="term" value="F:flavin adenine dinucleotide binding"/>
    <property type="evidence" value="ECO:0007669"/>
    <property type="project" value="InterPro"/>
</dbReference>
<evidence type="ECO:0000256" key="15">
    <source>
        <dbReference type="HAMAP-Rule" id="MF_01211"/>
    </source>
</evidence>
<evidence type="ECO:0000256" key="11">
    <source>
        <dbReference type="ARBA" id="ARBA00023004"/>
    </source>
</evidence>
<dbReference type="InterPro" id="IPR012165">
    <property type="entry name" value="Cyt_c3_hydrogenase_gsu"/>
</dbReference>
<dbReference type="Gene3D" id="2.10.240.10">
    <property type="entry name" value="Dihydroorotate dehydrogenase, electron transfer subunit"/>
    <property type="match status" value="1"/>
</dbReference>
<dbReference type="PROSITE" id="PS51384">
    <property type="entry name" value="FAD_FR"/>
    <property type="match status" value="1"/>
</dbReference>
<comment type="pathway">
    <text evidence="1 15">Pyrimidine metabolism; UMP biosynthesis via de novo pathway; orotate from (S)-dihydroorotate (NAD(+) route): step 1/1.</text>
</comment>
<feature type="binding site" evidence="15 17">
    <location>
        <position position="216"/>
    </location>
    <ligand>
        <name>[2Fe-2S] cluster</name>
        <dbReference type="ChEBI" id="CHEBI:190135"/>
    </ligand>
</feature>
<evidence type="ECO:0000256" key="12">
    <source>
        <dbReference type="ARBA" id="ARBA00023014"/>
    </source>
</evidence>
<feature type="binding site" evidence="15 17">
    <location>
        <position position="241"/>
    </location>
    <ligand>
        <name>[2Fe-2S] cluster</name>
        <dbReference type="ChEBI" id="CHEBI:190135"/>
    </ligand>
</feature>
<dbReference type="InterPro" id="IPR037117">
    <property type="entry name" value="Dihydroorotate_DH_ele_sf"/>
</dbReference>
<dbReference type="Proteomes" id="UP000294650">
    <property type="component" value="Unassembled WGS sequence"/>
</dbReference>
<dbReference type="InterPro" id="IPR017938">
    <property type="entry name" value="Riboflavin_synthase-like_b-brl"/>
</dbReference>
<dbReference type="HAMAP" id="MF_01211">
    <property type="entry name" value="DHODB_Fe_S_bind"/>
    <property type="match status" value="1"/>
</dbReference>
<dbReference type="InterPro" id="IPR050353">
    <property type="entry name" value="PyrK_electron_transfer"/>
</dbReference>
<reference evidence="19 20" key="1">
    <citation type="submission" date="2019-03" db="EMBL/GenBank/DDBJ databases">
        <title>Genomic Encyclopedia of Type Strains, Phase IV (KMG-IV): sequencing the most valuable type-strain genomes for metagenomic binning, comparative biology and taxonomic classification.</title>
        <authorList>
            <person name="Goeker M."/>
        </authorList>
    </citation>
    <scope>NUCLEOTIDE SEQUENCE [LARGE SCALE GENOMIC DNA]</scope>
    <source>
        <strain evidence="19 20">DSM 25894</strain>
    </source>
</reference>
<evidence type="ECO:0000256" key="17">
    <source>
        <dbReference type="PIRSR" id="PIRSR006816-2"/>
    </source>
</evidence>
<comment type="cofactor">
    <cofactor evidence="17">
        <name>[2Fe-2S] cluster</name>
        <dbReference type="ChEBI" id="CHEBI:190135"/>
    </cofactor>
    <text evidence="17">Binds 1 [2Fe-2S] cluster per subunit.</text>
</comment>
<comment type="cofactor">
    <cofactor evidence="15">
        <name>[2Fe-2S] cluster</name>
        <dbReference type="ChEBI" id="CHEBI:190135"/>
    </cofactor>
    <text evidence="15">Binds 1 [2Fe-2S] cluster per subunit.</text>
</comment>
<comment type="similarity">
    <text evidence="2 15">Belongs to the PyrK family.</text>
</comment>
<dbReference type="AlphaFoldDB" id="A0A4R3ND56"/>